<dbReference type="Proteomes" id="UP000054567">
    <property type="component" value="Unassembled WGS sequence"/>
</dbReference>
<accession>A0A0J6F6P5</accession>
<organism evidence="1 2">
    <name type="scientific">Coccidioides posadasii RMSCC 3488</name>
    <dbReference type="NCBI Taxonomy" id="454284"/>
    <lineage>
        <taxon>Eukaryota</taxon>
        <taxon>Fungi</taxon>
        <taxon>Dikarya</taxon>
        <taxon>Ascomycota</taxon>
        <taxon>Pezizomycotina</taxon>
        <taxon>Eurotiomycetes</taxon>
        <taxon>Eurotiomycetidae</taxon>
        <taxon>Onygenales</taxon>
        <taxon>Onygenaceae</taxon>
        <taxon>Coccidioides</taxon>
    </lineage>
</organism>
<evidence type="ECO:0000313" key="2">
    <source>
        <dbReference type="Proteomes" id="UP000054567"/>
    </source>
</evidence>
<proteinExistence type="predicted"/>
<evidence type="ECO:0000313" key="1">
    <source>
        <dbReference type="EMBL" id="KMM68596.1"/>
    </source>
</evidence>
<protein>
    <submittedName>
        <fullName evidence="1">Uncharacterized protein</fullName>
    </submittedName>
</protein>
<reference evidence="1 2" key="1">
    <citation type="submission" date="2007-06" db="EMBL/GenBank/DDBJ databases">
        <title>The Genome Sequence of Coccidioides posadasii RMSCC_3488.</title>
        <authorList>
            <consortium name="Coccidioides Genome Resources Consortium"/>
            <consortium name="The Broad Institute Genome Sequencing Platform"/>
            <person name="Henn M.R."/>
            <person name="Sykes S."/>
            <person name="Young S."/>
            <person name="Jaffe D."/>
            <person name="Berlin A."/>
            <person name="Alvarez P."/>
            <person name="Butler J."/>
            <person name="Gnerre S."/>
            <person name="Grabherr M."/>
            <person name="Mauceli E."/>
            <person name="Brockman W."/>
            <person name="Kodira C."/>
            <person name="Alvarado L."/>
            <person name="Zeng Q."/>
            <person name="Crawford M."/>
            <person name="Antoine C."/>
            <person name="Devon K."/>
            <person name="Galgiani J."/>
            <person name="Orsborn K."/>
            <person name="Lewis M.L."/>
            <person name="Nusbaum C."/>
            <person name="Galagan J."/>
            <person name="Birren B."/>
        </authorList>
    </citation>
    <scope>NUCLEOTIDE SEQUENCE [LARGE SCALE GENOMIC DNA]</scope>
    <source>
        <strain evidence="1 2">RMSCC 3488</strain>
    </source>
</reference>
<dbReference type="VEuPathDB" id="FungiDB:CPAG_04922"/>
<dbReference type="AlphaFoldDB" id="A0A0J6F6P5"/>
<sequence>MGQRPFRATGRSSESSRVEVLARSSVTAAPPQTECQKHLLCTARITVPFRNQKEKFKPNSPGEWRSRAVVQLGFSPFPVVPGLRAKPEAFMPNQPLSLTRAHGNPTFLSIRPFPPSRPSEGRKLFPLSTLPICVGFLISRSTVFLYNVLLVLWPSRSFLVQRLLVLVG</sequence>
<dbReference type="EMBL" id="DS268111">
    <property type="protein sequence ID" value="KMM68596.1"/>
    <property type="molecule type" value="Genomic_DNA"/>
</dbReference>
<name>A0A0J6F6P5_COCPO</name>
<gene>
    <name evidence="1" type="ORF">CPAG_04922</name>
</gene>
<reference evidence="2" key="3">
    <citation type="journal article" date="2010" name="Genome Res.">
        <title>Population genomic sequencing of Coccidioides fungi reveals recent hybridization and transposon control.</title>
        <authorList>
            <person name="Neafsey D.E."/>
            <person name="Barker B.M."/>
            <person name="Sharpton T.J."/>
            <person name="Stajich J.E."/>
            <person name="Park D.J."/>
            <person name="Whiston E."/>
            <person name="Hung C.-Y."/>
            <person name="McMahan C."/>
            <person name="White J."/>
            <person name="Sykes S."/>
            <person name="Heiman D."/>
            <person name="Young S."/>
            <person name="Zeng Q."/>
            <person name="Abouelleil A."/>
            <person name="Aftuck L."/>
            <person name="Bessette D."/>
            <person name="Brown A."/>
            <person name="FitzGerald M."/>
            <person name="Lui A."/>
            <person name="Macdonald J.P."/>
            <person name="Priest M."/>
            <person name="Orbach M.J."/>
            <person name="Galgiani J.N."/>
            <person name="Kirkland T.N."/>
            <person name="Cole G.T."/>
            <person name="Birren B.W."/>
            <person name="Henn M.R."/>
            <person name="Taylor J.W."/>
            <person name="Rounsley S.D."/>
        </authorList>
    </citation>
    <scope>NUCLEOTIDE SEQUENCE [LARGE SCALE GENOMIC DNA]</scope>
    <source>
        <strain evidence="2">RMSCC 3488</strain>
    </source>
</reference>
<reference evidence="2" key="2">
    <citation type="journal article" date="2009" name="Genome Res.">
        <title>Comparative genomic analyses of the human fungal pathogens Coccidioides and their relatives.</title>
        <authorList>
            <person name="Sharpton T.J."/>
            <person name="Stajich J.E."/>
            <person name="Rounsley S.D."/>
            <person name="Gardner M.J."/>
            <person name="Wortman J.R."/>
            <person name="Jordar V.S."/>
            <person name="Maiti R."/>
            <person name="Kodira C.D."/>
            <person name="Neafsey D.E."/>
            <person name="Zeng Q."/>
            <person name="Hung C.-Y."/>
            <person name="McMahan C."/>
            <person name="Muszewska A."/>
            <person name="Grynberg M."/>
            <person name="Mandel M.A."/>
            <person name="Kellner E.M."/>
            <person name="Barker B.M."/>
            <person name="Galgiani J.N."/>
            <person name="Orbach M.J."/>
            <person name="Kirkland T.N."/>
            <person name="Cole G.T."/>
            <person name="Henn M.R."/>
            <person name="Birren B.W."/>
            <person name="Taylor J.W."/>
        </authorList>
    </citation>
    <scope>NUCLEOTIDE SEQUENCE [LARGE SCALE GENOMIC DNA]</scope>
    <source>
        <strain evidence="2">RMSCC 3488</strain>
    </source>
</reference>